<feature type="transmembrane region" description="Helical" evidence="8">
    <location>
        <begin position="263"/>
        <end position="284"/>
    </location>
</feature>
<dbReference type="EMBL" id="FMTT01000024">
    <property type="protein sequence ID" value="SCW65314.1"/>
    <property type="molecule type" value="Genomic_DNA"/>
</dbReference>
<comment type="subcellular location">
    <subcellularLocation>
        <location evidence="1">Membrane</location>
        <topology evidence="1">Multi-pass membrane protein</topology>
    </subcellularLocation>
</comment>
<comment type="similarity">
    <text evidence="2">Belongs to the amino acid-polyamine-organocation (APC) superfamily. Spore germination protein (SGP) (TC 2.A.3.9) family.</text>
</comment>
<dbReference type="OrthoDB" id="2078716at2"/>
<dbReference type="AlphaFoldDB" id="A0A1G4S801"/>
<dbReference type="Proteomes" id="UP000198601">
    <property type="component" value="Unassembled WGS sequence"/>
</dbReference>
<dbReference type="PANTHER" id="PTHR34975">
    <property type="entry name" value="SPORE GERMINATION PROTEIN A2"/>
    <property type="match status" value="1"/>
</dbReference>
<dbReference type="RefSeq" id="WP_090673617.1">
    <property type="nucleotide sequence ID" value="NZ_FMTT01000024.1"/>
</dbReference>
<keyword evidence="10" id="KW-1185">Reference proteome</keyword>
<dbReference type="STRING" id="624147.SAMN04487970_102470"/>
<dbReference type="Pfam" id="PF03845">
    <property type="entry name" value="Spore_permease"/>
    <property type="match status" value="1"/>
</dbReference>
<feature type="transmembrane region" description="Helical" evidence="8">
    <location>
        <begin position="41"/>
        <end position="61"/>
    </location>
</feature>
<keyword evidence="4" id="KW-0309">Germination</keyword>
<dbReference type="Gene3D" id="1.20.1740.10">
    <property type="entry name" value="Amino acid/polyamine transporter I"/>
    <property type="match status" value="1"/>
</dbReference>
<feature type="transmembrane region" description="Helical" evidence="8">
    <location>
        <begin position="341"/>
        <end position="360"/>
    </location>
</feature>
<evidence type="ECO:0000313" key="9">
    <source>
        <dbReference type="EMBL" id="SCW65314.1"/>
    </source>
</evidence>
<gene>
    <name evidence="9" type="ORF">SAMN04487970_102470</name>
</gene>
<evidence type="ECO:0000256" key="3">
    <source>
        <dbReference type="ARBA" id="ARBA00022448"/>
    </source>
</evidence>
<evidence type="ECO:0000256" key="1">
    <source>
        <dbReference type="ARBA" id="ARBA00004141"/>
    </source>
</evidence>
<evidence type="ECO:0000256" key="8">
    <source>
        <dbReference type="SAM" id="Phobius"/>
    </source>
</evidence>
<dbReference type="GO" id="GO:0016020">
    <property type="term" value="C:membrane"/>
    <property type="evidence" value="ECO:0007669"/>
    <property type="project" value="UniProtKB-SubCell"/>
</dbReference>
<dbReference type="InterPro" id="IPR004761">
    <property type="entry name" value="Spore_GerAB"/>
</dbReference>
<dbReference type="GO" id="GO:0009847">
    <property type="term" value="P:spore germination"/>
    <property type="evidence" value="ECO:0007669"/>
    <property type="project" value="InterPro"/>
</dbReference>
<feature type="transmembrane region" description="Helical" evidence="8">
    <location>
        <begin position="12"/>
        <end position="35"/>
    </location>
</feature>
<feature type="transmembrane region" description="Helical" evidence="8">
    <location>
        <begin position="81"/>
        <end position="106"/>
    </location>
</feature>
<evidence type="ECO:0000256" key="6">
    <source>
        <dbReference type="ARBA" id="ARBA00022989"/>
    </source>
</evidence>
<sequence length="366" mass="40494">MDNTKKITVRQLLLLVILFSIGSSILFIPSGAATYAKQGAWLPIVVGMALGVPVILLFLNLARRYPEMTFVEISNRLLGKWLGTAFSLYWILTSFLAGSTTLVYYIGNFITTQIMTETPEYTINIMFIGIIVIGFLLGLTTFARAVEVLFPVVIVLFFVLILSVSPKIQVEHFLPVIDFGIKPFIKAVLLQVNYTSITLVFFLMIYPSAVQGGIKASKALLVGNLIGGLLLLIITAVSVGVLGAETTARQFYPSYALAKRINIANFITRVEVIVATFWIIGLYYKTAIYFYAMLKGTAQLFKLHSERILVLPLGLILTVLSLVGFPNSAYQIQWDERTGGVYVPTAGLIFPLVLIAVDTFRKKKKP</sequence>
<keyword evidence="5 8" id="KW-0812">Transmembrane</keyword>
<proteinExistence type="inferred from homology"/>
<organism evidence="9 10">
    <name type="scientific">Paenibacillus tianmuensis</name>
    <dbReference type="NCBI Taxonomy" id="624147"/>
    <lineage>
        <taxon>Bacteria</taxon>
        <taxon>Bacillati</taxon>
        <taxon>Bacillota</taxon>
        <taxon>Bacilli</taxon>
        <taxon>Bacillales</taxon>
        <taxon>Paenibacillaceae</taxon>
        <taxon>Paenibacillus</taxon>
    </lineage>
</organism>
<reference evidence="10" key="1">
    <citation type="submission" date="2016-10" db="EMBL/GenBank/DDBJ databases">
        <authorList>
            <person name="Varghese N."/>
            <person name="Submissions S."/>
        </authorList>
    </citation>
    <scope>NUCLEOTIDE SEQUENCE [LARGE SCALE GENOMIC DNA]</scope>
    <source>
        <strain evidence="10">CGMCC 1.8946</strain>
    </source>
</reference>
<evidence type="ECO:0000313" key="10">
    <source>
        <dbReference type="Proteomes" id="UP000198601"/>
    </source>
</evidence>
<accession>A0A1G4S801</accession>
<evidence type="ECO:0000256" key="2">
    <source>
        <dbReference type="ARBA" id="ARBA00007998"/>
    </source>
</evidence>
<name>A0A1G4S801_9BACL</name>
<evidence type="ECO:0000256" key="4">
    <source>
        <dbReference type="ARBA" id="ARBA00022544"/>
    </source>
</evidence>
<feature type="transmembrane region" description="Helical" evidence="8">
    <location>
        <begin position="219"/>
        <end position="243"/>
    </location>
</feature>
<feature type="transmembrane region" description="Helical" evidence="8">
    <location>
        <begin position="308"/>
        <end position="329"/>
    </location>
</feature>
<feature type="transmembrane region" description="Helical" evidence="8">
    <location>
        <begin position="184"/>
        <end position="207"/>
    </location>
</feature>
<dbReference type="PANTHER" id="PTHR34975:SF2">
    <property type="entry name" value="SPORE GERMINATION PROTEIN A2"/>
    <property type="match status" value="1"/>
</dbReference>
<feature type="transmembrane region" description="Helical" evidence="8">
    <location>
        <begin position="121"/>
        <end position="139"/>
    </location>
</feature>
<keyword evidence="3" id="KW-0813">Transport</keyword>
<feature type="transmembrane region" description="Helical" evidence="8">
    <location>
        <begin position="146"/>
        <end position="164"/>
    </location>
</feature>
<keyword evidence="6 8" id="KW-1133">Transmembrane helix</keyword>
<dbReference type="NCBIfam" id="TIGR00912">
    <property type="entry name" value="2A0309"/>
    <property type="match status" value="1"/>
</dbReference>
<keyword evidence="7 8" id="KW-0472">Membrane</keyword>
<protein>
    <submittedName>
        <fullName evidence="9">Spore germination protein KB</fullName>
    </submittedName>
</protein>
<evidence type="ECO:0000256" key="5">
    <source>
        <dbReference type="ARBA" id="ARBA00022692"/>
    </source>
</evidence>
<evidence type="ECO:0000256" key="7">
    <source>
        <dbReference type="ARBA" id="ARBA00023136"/>
    </source>
</evidence>